<feature type="region of interest" description="Disordered" evidence="9">
    <location>
        <begin position="481"/>
        <end position="552"/>
    </location>
</feature>
<dbReference type="Proteomes" id="UP000027073">
    <property type="component" value="Unassembled WGS sequence"/>
</dbReference>
<dbReference type="SMART" id="SM00297">
    <property type="entry name" value="BROMO"/>
    <property type="match status" value="2"/>
</dbReference>
<keyword evidence="6" id="KW-0804">Transcription</keyword>
<evidence type="ECO:0000256" key="6">
    <source>
        <dbReference type="ARBA" id="ARBA00023163"/>
    </source>
</evidence>
<feature type="compositionally biased region" description="Acidic residues" evidence="9">
    <location>
        <begin position="481"/>
        <end position="501"/>
    </location>
</feature>
<dbReference type="VEuPathDB" id="FungiDB:PLEOSDRAFT_1102093"/>
<evidence type="ECO:0000256" key="9">
    <source>
        <dbReference type="SAM" id="MobiDB-lite"/>
    </source>
</evidence>
<dbReference type="PROSITE" id="PS50014">
    <property type="entry name" value="BROMODOMAIN_2"/>
    <property type="match status" value="2"/>
</dbReference>
<dbReference type="PANTHER" id="PTHR16062:SF19">
    <property type="entry name" value="PROTEIN POLYBROMO-1"/>
    <property type="match status" value="1"/>
</dbReference>
<dbReference type="GO" id="GO:0006368">
    <property type="term" value="P:transcription elongation by RNA polymerase II"/>
    <property type="evidence" value="ECO:0007669"/>
    <property type="project" value="TreeGrafter"/>
</dbReference>
<dbReference type="PRINTS" id="PR00503">
    <property type="entry name" value="BROMODOMAIN"/>
</dbReference>
<feature type="domain" description="Bromo" evidence="10">
    <location>
        <begin position="182"/>
        <end position="252"/>
    </location>
</feature>
<feature type="region of interest" description="Disordered" evidence="9">
    <location>
        <begin position="1"/>
        <end position="37"/>
    </location>
</feature>
<dbReference type="SUPFAM" id="SSF47370">
    <property type="entry name" value="Bromodomain"/>
    <property type="match status" value="2"/>
</dbReference>
<keyword evidence="5 8" id="KW-0103">Bromodomain</keyword>
<dbReference type="Pfam" id="PF00439">
    <property type="entry name" value="Bromodomain"/>
    <property type="match status" value="2"/>
</dbReference>
<evidence type="ECO:0000256" key="7">
    <source>
        <dbReference type="ARBA" id="ARBA00023242"/>
    </source>
</evidence>
<dbReference type="Gene3D" id="1.20.920.10">
    <property type="entry name" value="Bromodomain-like"/>
    <property type="match status" value="2"/>
</dbReference>
<name>A0A067NVT4_PLEO1</name>
<keyword evidence="7" id="KW-0539">Nucleus</keyword>
<dbReference type="EMBL" id="KL198006">
    <property type="protein sequence ID" value="KDQ31120.1"/>
    <property type="molecule type" value="Genomic_DNA"/>
</dbReference>
<evidence type="ECO:0000313" key="12">
    <source>
        <dbReference type="Proteomes" id="UP000027073"/>
    </source>
</evidence>
<evidence type="ECO:0000259" key="10">
    <source>
        <dbReference type="PROSITE" id="PS50014"/>
    </source>
</evidence>
<dbReference type="CDD" id="cd04369">
    <property type="entry name" value="Bromodomain"/>
    <property type="match status" value="1"/>
</dbReference>
<feature type="compositionally biased region" description="Polar residues" evidence="9">
    <location>
        <begin position="300"/>
        <end position="315"/>
    </location>
</feature>
<comment type="subcellular location">
    <subcellularLocation>
        <location evidence="1">Nucleus</location>
    </subcellularLocation>
</comment>
<dbReference type="AlphaFoldDB" id="A0A067NVT4"/>
<evidence type="ECO:0000256" key="5">
    <source>
        <dbReference type="ARBA" id="ARBA00023117"/>
    </source>
</evidence>
<dbReference type="InterPro" id="IPR036427">
    <property type="entry name" value="Bromodomain-like_sf"/>
</dbReference>
<sequence>MKRELAFSEVPRPKRRKEAEPAETPALEPTVDVTGNDDEGLRERALQLWQTVRDATNKEGRIMSIDFLHQPPRKHYPDYYVLIAHPIALEDIRKKIEDGAYDSLEAVRQDFELCFKNAKQYNQKESDIWRDAKELQKLANKTYNKMVPHEEGEDGAKSKPPSMNRLLKARLQKLVDKADDSTGRIISTEFMELPNKKQWAIYYKIIKRPMCIENIFRKLKRKDYETSAEFAADVELVFSNATTFNQEHTPIWEDAVTLRDYFAQLMSDLPAPHALPQYAKPSATKLKLKVPPMNHAALHNGNTSPPQAAASTSKSVMLRVPAPSAPPAPVQQQAVTSPAPPLPTALPIPVQITSVPSASPKPPTPPQPRVQAQPITLTPTIIPATAAPVKQLAPAGTSQPVRTATASPAIAALPHLQPQATPQPSKSPNPENKHSFKFIQLKIEPSNRMIGLDHQDGVTTWVMRLAPGEKSVKTSRIVFLEEEGDDASDGDQEDEEGEDAEPVMKIARKRGRPPKVKKPAPKPVKSKKRKPAASIDDVRVKLNGQAKPTPDSKVWTLDLASGWNIIEVTEKGGAAWHIHMERTS</sequence>
<evidence type="ECO:0000256" key="3">
    <source>
        <dbReference type="ARBA" id="ARBA00022853"/>
    </source>
</evidence>
<dbReference type="InterPro" id="IPR037382">
    <property type="entry name" value="Rsc/polybromo"/>
</dbReference>
<dbReference type="PANTHER" id="PTHR16062">
    <property type="entry name" value="SWI/SNF-RELATED"/>
    <property type="match status" value="1"/>
</dbReference>
<dbReference type="InParanoid" id="A0A067NVT4"/>
<evidence type="ECO:0000256" key="4">
    <source>
        <dbReference type="ARBA" id="ARBA00023015"/>
    </source>
</evidence>
<dbReference type="HOGENOM" id="CLU_022941_0_0_1"/>
<dbReference type="InterPro" id="IPR001487">
    <property type="entry name" value="Bromodomain"/>
</dbReference>
<feature type="region of interest" description="Disordered" evidence="9">
    <location>
        <begin position="294"/>
        <end position="343"/>
    </location>
</feature>
<accession>A0A067NVT4</accession>
<reference evidence="12" key="1">
    <citation type="journal article" date="2014" name="Proc. Natl. Acad. Sci. U.S.A.">
        <title>Extensive sampling of basidiomycete genomes demonstrates inadequacy of the white-rot/brown-rot paradigm for wood decay fungi.</title>
        <authorList>
            <person name="Riley R."/>
            <person name="Salamov A.A."/>
            <person name="Brown D.W."/>
            <person name="Nagy L.G."/>
            <person name="Floudas D."/>
            <person name="Held B.W."/>
            <person name="Levasseur A."/>
            <person name="Lombard V."/>
            <person name="Morin E."/>
            <person name="Otillar R."/>
            <person name="Lindquist E.A."/>
            <person name="Sun H."/>
            <person name="LaButti K.M."/>
            <person name="Schmutz J."/>
            <person name="Jabbour D."/>
            <person name="Luo H."/>
            <person name="Baker S.E."/>
            <person name="Pisabarro A.G."/>
            <person name="Walton J.D."/>
            <person name="Blanchette R.A."/>
            <person name="Henrissat B."/>
            <person name="Martin F."/>
            <person name="Cullen D."/>
            <person name="Hibbett D.S."/>
            <person name="Grigoriev I.V."/>
        </authorList>
    </citation>
    <scope>NUCLEOTIDE SEQUENCE [LARGE SCALE GENOMIC DNA]</scope>
    <source>
        <strain evidence="12">PC15</strain>
    </source>
</reference>
<proteinExistence type="predicted"/>
<protein>
    <recommendedName>
        <fullName evidence="10">Bromo domain-containing protein</fullName>
    </recommendedName>
</protein>
<evidence type="ECO:0000256" key="1">
    <source>
        <dbReference type="ARBA" id="ARBA00004123"/>
    </source>
</evidence>
<feature type="compositionally biased region" description="Basic residues" evidence="9">
    <location>
        <begin position="506"/>
        <end position="531"/>
    </location>
</feature>
<keyword evidence="2" id="KW-0677">Repeat</keyword>
<dbReference type="GO" id="GO:0016586">
    <property type="term" value="C:RSC-type complex"/>
    <property type="evidence" value="ECO:0007669"/>
    <property type="project" value="InterPro"/>
</dbReference>
<dbReference type="GO" id="GO:0006338">
    <property type="term" value="P:chromatin remodeling"/>
    <property type="evidence" value="ECO:0007669"/>
    <property type="project" value="InterPro"/>
</dbReference>
<evidence type="ECO:0000256" key="2">
    <source>
        <dbReference type="ARBA" id="ARBA00022737"/>
    </source>
</evidence>
<dbReference type="GO" id="GO:0003682">
    <property type="term" value="F:chromatin binding"/>
    <property type="evidence" value="ECO:0007669"/>
    <property type="project" value="TreeGrafter"/>
</dbReference>
<evidence type="ECO:0000256" key="8">
    <source>
        <dbReference type="PROSITE-ProRule" id="PRU00035"/>
    </source>
</evidence>
<dbReference type="OrthoDB" id="6017at2759"/>
<gene>
    <name evidence="11" type="ORF">PLEOSDRAFT_1102093</name>
</gene>
<organism evidence="11 12">
    <name type="scientific">Pleurotus ostreatus (strain PC15)</name>
    <name type="common">Oyster mushroom</name>
    <dbReference type="NCBI Taxonomy" id="1137138"/>
    <lineage>
        <taxon>Eukaryota</taxon>
        <taxon>Fungi</taxon>
        <taxon>Dikarya</taxon>
        <taxon>Basidiomycota</taxon>
        <taxon>Agaricomycotina</taxon>
        <taxon>Agaricomycetes</taxon>
        <taxon>Agaricomycetidae</taxon>
        <taxon>Agaricales</taxon>
        <taxon>Pleurotineae</taxon>
        <taxon>Pleurotaceae</taxon>
        <taxon>Pleurotus</taxon>
    </lineage>
</organism>
<dbReference type="STRING" id="1137138.A0A067NVT4"/>
<evidence type="ECO:0000313" key="11">
    <source>
        <dbReference type="EMBL" id="KDQ31120.1"/>
    </source>
</evidence>
<feature type="domain" description="Bromo" evidence="10">
    <location>
        <begin position="59"/>
        <end position="129"/>
    </location>
</feature>
<keyword evidence="3" id="KW-0156">Chromatin regulator</keyword>
<keyword evidence="4" id="KW-0805">Transcription regulation</keyword>